<gene>
    <name evidence="1" type="ORF">GPM918_LOCUS42131</name>
    <name evidence="2" type="ORF">SRO942_LOCUS43315</name>
</gene>
<accession>A0A816AEX9</accession>
<protein>
    <submittedName>
        <fullName evidence="1">Uncharacterized protein</fullName>
    </submittedName>
</protein>
<evidence type="ECO:0000313" key="2">
    <source>
        <dbReference type="EMBL" id="CAF4471558.1"/>
    </source>
</evidence>
<name>A0A816AEX9_9BILA</name>
<evidence type="ECO:0000313" key="3">
    <source>
        <dbReference type="Proteomes" id="UP000663829"/>
    </source>
</evidence>
<proteinExistence type="predicted"/>
<sequence length="118" mass="13318">MSTEPVTKIFKQELINVQVAAPQQITTTPMFKKIKTSLYNACNKSYPPTPKSLNDAKIEGIWRQTLNGDPFLLIEQKQQPVFGTLSSLQQLCSSDHLFMDGTFSSCPSPFYQLYTIHS</sequence>
<dbReference type="OrthoDB" id="10029846at2759"/>
<dbReference type="EMBL" id="CAJOBC010101126">
    <property type="protein sequence ID" value="CAF4471558.1"/>
    <property type="molecule type" value="Genomic_DNA"/>
</dbReference>
<reference evidence="1" key="1">
    <citation type="submission" date="2021-02" db="EMBL/GenBank/DDBJ databases">
        <authorList>
            <person name="Nowell W R."/>
        </authorList>
    </citation>
    <scope>NUCLEOTIDE SEQUENCE</scope>
</reference>
<dbReference type="EMBL" id="CAJNOQ010034821">
    <property type="protein sequence ID" value="CAF1596571.1"/>
    <property type="molecule type" value="Genomic_DNA"/>
</dbReference>
<dbReference type="AlphaFoldDB" id="A0A816AEX9"/>
<dbReference type="Proteomes" id="UP000681722">
    <property type="component" value="Unassembled WGS sequence"/>
</dbReference>
<keyword evidence="3" id="KW-1185">Reference proteome</keyword>
<evidence type="ECO:0000313" key="1">
    <source>
        <dbReference type="EMBL" id="CAF1596571.1"/>
    </source>
</evidence>
<dbReference type="Proteomes" id="UP000663829">
    <property type="component" value="Unassembled WGS sequence"/>
</dbReference>
<comment type="caution">
    <text evidence="1">The sequence shown here is derived from an EMBL/GenBank/DDBJ whole genome shotgun (WGS) entry which is preliminary data.</text>
</comment>
<organism evidence="1 3">
    <name type="scientific">Didymodactylos carnosus</name>
    <dbReference type="NCBI Taxonomy" id="1234261"/>
    <lineage>
        <taxon>Eukaryota</taxon>
        <taxon>Metazoa</taxon>
        <taxon>Spiralia</taxon>
        <taxon>Gnathifera</taxon>
        <taxon>Rotifera</taxon>
        <taxon>Eurotatoria</taxon>
        <taxon>Bdelloidea</taxon>
        <taxon>Philodinida</taxon>
        <taxon>Philodinidae</taxon>
        <taxon>Didymodactylos</taxon>
    </lineage>
</organism>